<keyword evidence="1" id="KW-0732">Signal</keyword>
<proteinExistence type="predicted"/>
<dbReference type="HOGENOM" id="CLU_2210352_0_0_1"/>
<protein>
    <submittedName>
        <fullName evidence="2">Uncharacterized protein</fullName>
    </submittedName>
</protein>
<dbReference type="AlphaFoldDB" id="A0A0D0BPX5"/>
<dbReference type="Proteomes" id="UP000053593">
    <property type="component" value="Unassembled WGS sequence"/>
</dbReference>
<name>A0A0D0BPX5_9AGAR</name>
<feature type="chain" id="PRO_5002224771" evidence="1">
    <location>
        <begin position="22"/>
        <end position="107"/>
    </location>
</feature>
<organism evidence="2 3">
    <name type="scientific">Collybiopsis luxurians FD-317 M1</name>
    <dbReference type="NCBI Taxonomy" id="944289"/>
    <lineage>
        <taxon>Eukaryota</taxon>
        <taxon>Fungi</taxon>
        <taxon>Dikarya</taxon>
        <taxon>Basidiomycota</taxon>
        <taxon>Agaricomycotina</taxon>
        <taxon>Agaricomycetes</taxon>
        <taxon>Agaricomycetidae</taxon>
        <taxon>Agaricales</taxon>
        <taxon>Marasmiineae</taxon>
        <taxon>Omphalotaceae</taxon>
        <taxon>Collybiopsis</taxon>
        <taxon>Collybiopsis luxurians</taxon>
    </lineage>
</organism>
<gene>
    <name evidence="2" type="ORF">GYMLUDRAFT_774905</name>
</gene>
<reference evidence="2 3" key="1">
    <citation type="submission" date="2014-04" db="EMBL/GenBank/DDBJ databases">
        <title>Evolutionary Origins and Diversification of the Mycorrhizal Mutualists.</title>
        <authorList>
            <consortium name="DOE Joint Genome Institute"/>
            <consortium name="Mycorrhizal Genomics Consortium"/>
            <person name="Kohler A."/>
            <person name="Kuo A."/>
            <person name="Nagy L.G."/>
            <person name="Floudas D."/>
            <person name="Copeland A."/>
            <person name="Barry K.W."/>
            <person name="Cichocki N."/>
            <person name="Veneault-Fourrey C."/>
            <person name="LaButti K."/>
            <person name="Lindquist E.A."/>
            <person name="Lipzen A."/>
            <person name="Lundell T."/>
            <person name="Morin E."/>
            <person name="Murat C."/>
            <person name="Riley R."/>
            <person name="Ohm R."/>
            <person name="Sun H."/>
            <person name="Tunlid A."/>
            <person name="Henrissat B."/>
            <person name="Grigoriev I.V."/>
            <person name="Hibbett D.S."/>
            <person name="Martin F."/>
        </authorList>
    </citation>
    <scope>NUCLEOTIDE SEQUENCE [LARGE SCALE GENOMIC DNA]</scope>
    <source>
        <strain evidence="2 3">FD-317 M1</strain>
    </source>
</reference>
<sequence>MWLGICKKCCLLCWLLVKSHEELISVSAGSHSRSFRWVPPEGLSSDVIKTLLSLLNVQPTLKGSHLQQSSGVSSEVILSKPALPPDAYSADLSQALWELSASTDWNA</sequence>
<evidence type="ECO:0000256" key="1">
    <source>
        <dbReference type="SAM" id="SignalP"/>
    </source>
</evidence>
<accession>A0A0D0BPX5</accession>
<feature type="non-terminal residue" evidence="2">
    <location>
        <position position="1"/>
    </location>
</feature>
<feature type="signal peptide" evidence="1">
    <location>
        <begin position="1"/>
        <end position="21"/>
    </location>
</feature>
<dbReference type="EMBL" id="KN834793">
    <property type="protein sequence ID" value="KIK57131.1"/>
    <property type="molecule type" value="Genomic_DNA"/>
</dbReference>
<evidence type="ECO:0000313" key="2">
    <source>
        <dbReference type="EMBL" id="KIK57131.1"/>
    </source>
</evidence>
<evidence type="ECO:0000313" key="3">
    <source>
        <dbReference type="Proteomes" id="UP000053593"/>
    </source>
</evidence>
<keyword evidence="3" id="KW-1185">Reference proteome</keyword>